<organism evidence="13 14">
    <name type="scientific">Celeribacter arenosi</name>
    <dbReference type="NCBI Taxonomy" id="792649"/>
    <lineage>
        <taxon>Bacteria</taxon>
        <taxon>Pseudomonadati</taxon>
        <taxon>Pseudomonadota</taxon>
        <taxon>Alphaproteobacteria</taxon>
        <taxon>Rhodobacterales</taxon>
        <taxon>Roseobacteraceae</taxon>
        <taxon>Celeribacter</taxon>
    </lineage>
</organism>
<comment type="caution">
    <text evidence="13">The sequence shown here is derived from an EMBL/GenBank/DDBJ whole genome shotgun (WGS) entry which is preliminary data.</text>
</comment>
<evidence type="ECO:0000256" key="6">
    <source>
        <dbReference type="ARBA" id="ARBA00022989"/>
    </source>
</evidence>
<dbReference type="InterPro" id="IPR036837">
    <property type="entry name" value="Cation_efflux_CTD_sf"/>
</dbReference>
<dbReference type="InterPro" id="IPR002524">
    <property type="entry name" value="Cation_efflux"/>
</dbReference>
<protein>
    <submittedName>
        <fullName evidence="13">Cation diffusion facilitator family transporter</fullName>
    </submittedName>
</protein>
<feature type="transmembrane region" description="Helical" evidence="10">
    <location>
        <begin position="37"/>
        <end position="57"/>
    </location>
</feature>
<feature type="transmembrane region" description="Helical" evidence="10">
    <location>
        <begin position="172"/>
        <end position="193"/>
    </location>
</feature>
<feature type="transmembrane region" description="Helical" evidence="10">
    <location>
        <begin position="135"/>
        <end position="160"/>
    </location>
</feature>
<keyword evidence="5" id="KW-0862">Zinc</keyword>
<feature type="region of interest" description="Disordered" evidence="9">
    <location>
        <begin position="1"/>
        <end position="29"/>
    </location>
</feature>
<feature type="domain" description="Cation efflux protein transmembrane" evidence="11">
    <location>
        <begin position="38"/>
        <end position="228"/>
    </location>
</feature>
<keyword evidence="3" id="KW-0813">Transport</keyword>
<dbReference type="EMBL" id="BAABDF010000007">
    <property type="protein sequence ID" value="GAA3866583.1"/>
    <property type="molecule type" value="Genomic_DNA"/>
</dbReference>
<evidence type="ECO:0000256" key="4">
    <source>
        <dbReference type="ARBA" id="ARBA00022692"/>
    </source>
</evidence>
<evidence type="ECO:0000259" key="12">
    <source>
        <dbReference type="Pfam" id="PF16916"/>
    </source>
</evidence>
<evidence type="ECO:0000256" key="5">
    <source>
        <dbReference type="ARBA" id="ARBA00022906"/>
    </source>
</evidence>
<dbReference type="InterPro" id="IPR058533">
    <property type="entry name" value="Cation_efflux_TM"/>
</dbReference>
<dbReference type="InterPro" id="IPR050681">
    <property type="entry name" value="CDF/SLC30A"/>
</dbReference>
<keyword evidence="8 10" id="KW-0472">Membrane</keyword>
<keyword evidence="5" id="KW-0864">Zinc transport</keyword>
<name>A0ABP7K606_9RHOB</name>
<evidence type="ECO:0000256" key="8">
    <source>
        <dbReference type="ARBA" id="ARBA00023136"/>
    </source>
</evidence>
<reference evidence="14" key="1">
    <citation type="journal article" date="2019" name="Int. J. Syst. Evol. Microbiol.">
        <title>The Global Catalogue of Microorganisms (GCM) 10K type strain sequencing project: providing services to taxonomists for standard genome sequencing and annotation.</title>
        <authorList>
            <consortium name="The Broad Institute Genomics Platform"/>
            <consortium name="The Broad Institute Genome Sequencing Center for Infectious Disease"/>
            <person name="Wu L."/>
            <person name="Ma J."/>
        </authorList>
    </citation>
    <scope>NUCLEOTIDE SEQUENCE [LARGE SCALE GENOMIC DNA]</scope>
    <source>
        <strain evidence="14">JCM 17190</strain>
    </source>
</reference>
<evidence type="ECO:0000313" key="13">
    <source>
        <dbReference type="EMBL" id="GAA3866583.1"/>
    </source>
</evidence>
<dbReference type="Gene3D" id="1.20.1510.10">
    <property type="entry name" value="Cation efflux protein transmembrane domain"/>
    <property type="match status" value="1"/>
</dbReference>
<evidence type="ECO:0000256" key="9">
    <source>
        <dbReference type="SAM" id="MobiDB-lite"/>
    </source>
</evidence>
<comment type="subcellular location">
    <subcellularLocation>
        <location evidence="1">Membrane</location>
        <topology evidence="1">Multi-pass membrane protein</topology>
    </subcellularLocation>
</comment>
<accession>A0ABP7K606</accession>
<dbReference type="NCBIfam" id="TIGR01297">
    <property type="entry name" value="CDF"/>
    <property type="match status" value="1"/>
</dbReference>
<evidence type="ECO:0000256" key="1">
    <source>
        <dbReference type="ARBA" id="ARBA00004141"/>
    </source>
</evidence>
<dbReference type="SUPFAM" id="SSF160240">
    <property type="entry name" value="Cation efflux protein cytoplasmic domain-like"/>
    <property type="match status" value="1"/>
</dbReference>
<dbReference type="PANTHER" id="PTHR11562">
    <property type="entry name" value="CATION EFFLUX PROTEIN/ ZINC TRANSPORTER"/>
    <property type="match status" value="1"/>
</dbReference>
<feature type="domain" description="Cation efflux protein cytoplasmic" evidence="12">
    <location>
        <begin position="235"/>
        <end position="303"/>
    </location>
</feature>
<keyword evidence="6 10" id="KW-1133">Transmembrane helix</keyword>
<evidence type="ECO:0000256" key="3">
    <source>
        <dbReference type="ARBA" id="ARBA00022448"/>
    </source>
</evidence>
<dbReference type="InterPro" id="IPR027469">
    <property type="entry name" value="Cation_efflux_TMD_sf"/>
</dbReference>
<evidence type="ECO:0000313" key="14">
    <source>
        <dbReference type="Proteomes" id="UP001399917"/>
    </source>
</evidence>
<dbReference type="RefSeq" id="WP_344846119.1">
    <property type="nucleotide sequence ID" value="NZ_BAABDF010000007.1"/>
</dbReference>
<evidence type="ECO:0000256" key="10">
    <source>
        <dbReference type="SAM" id="Phobius"/>
    </source>
</evidence>
<feature type="transmembrane region" description="Helical" evidence="10">
    <location>
        <begin position="104"/>
        <end position="123"/>
    </location>
</feature>
<keyword evidence="7" id="KW-0406">Ion transport</keyword>
<dbReference type="InterPro" id="IPR027470">
    <property type="entry name" value="Cation_efflux_CTD"/>
</dbReference>
<evidence type="ECO:0000256" key="2">
    <source>
        <dbReference type="ARBA" id="ARBA00008873"/>
    </source>
</evidence>
<gene>
    <name evidence="13" type="ORF">GCM10022404_15900</name>
</gene>
<evidence type="ECO:0000259" key="11">
    <source>
        <dbReference type="Pfam" id="PF01545"/>
    </source>
</evidence>
<keyword evidence="14" id="KW-1185">Reference proteome</keyword>
<keyword evidence="4 10" id="KW-0812">Transmembrane</keyword>
<dbReference type="PANTHER" id="PTHR11562:SF17">
    <property type="entry name" value="RE54080P-RELATED"/>
    <property type="match status" value="1"/>
</dbReference>
<dbReference type="Pfam" id="PF01545">
    <property type="entry name" value="Cation_efflux"/>
    <property type="match status" value="1"/>
</dbReference>
<proteinExistence type="inferred from homology"/>
<comment type="similarity">
    <text evidence="2">Belongs to the cation diffusion facilitator (CDF) transporter (TC 2.A.4) family. SLC30A subfamily.</text>
</comment>
<feature type="transmembrane region" description="Helical" evidence="10">
    <location>
        <begin position="199"/>
        <end position="218"/>
    </location>
</feature>
<dbReference type="Proteomes" id="UP001399917">
    <property type="component" value="Unassembled WGS sequence"/>
</dbReference>
<evidence type="ECO:0000256" key="7">
    <source>
        <dbReference type="ARBA" id="ARBA00023065"/>
    </source>
</evidence>
<feature type="transmembrane region" description="Helical" evidence="10">
    <location>
        <begin position="63"/>
        <end position="83"/>
    </location>
</feature>
<dbReference type="SUPFAM" id="SSF161111">
    <property type="entry name" value="Cation efflux protein transmembrane domain-like"/>
    <property type="match status" value="1"/>
</dbReference>
<sequence length="312" mass="33422">MANEHKHDHVHGHSQVQSQGHNHGHHHVDPNAGDARIAAAIGVNLLLTLAQIVGGVISGSMALIADAIHNLSDAISLVIAFGARKLARRPRDGEMTFGYGRAEIVAAMVNYITLIVISLYLLSEGVSRFFAPPDVQGWIVVWVAGVALVIDLVTAALTYALSKESLNIRAAFLHNLADAFTSVAVIVAGALILLYDWRLADPIITIAISLYILWHALVEIRPVIRILMLGAPVGVDAETVTEAIEGLDGIEGVHHLHLWQIDEHRTSVEAHVVTAIAPAAALGGIKAMLKERFAINHSTFEVEVPGQDCAGE</sequence>
<dbReference type="Pfam" id="PF16916">
    <property type="entry name" value="ZT_dimer"/>
    <property type="match status" value="1"/>
</dbReference>